<feature type="binding site" evidence="16">
    <location>
        <position position="713"/>
    </location>
    <ligand>
        <name>ATP</name>
        <dbReference type="ChEBI" id="CHEBI:30616"/>
    </ligand>
</feature>
<evidence type="ECO:0000256" key="2">
    <source>
        <dbReference type="ARBA" id="ARBA00004127"/>
    </source>
</evidence>
<dbReference type="SFLD" id="SFLDS00003">
    <property type="entry name" value="Haloacid_Dehalogenase"/>
    <property type="match status" value="1"/>
</dbReference>
<feature type="transmembrane region" description="Helical" evidence="18">
    <location>
        <begin position="127"/>
        <end position="150"/>
    </location>
</feature>
<feature type="binding site" evidence="16">
    <location>
        <position position="799"/>
    </location>
    <ligand>
        <name>ATP</name>
        <dbReference type="ChEBI" id="CHEBI:30616"/>
    </ligand>
</feature>
<name>A0A8K0D1U4_IGNLU</name>
<dbReference type="InterPro" id="IPR036412">
    <property type="entry name" value="HAD-like_sf"/>
</dbReference>
<keyword evidence="13 18" id="KW-0472">Membrane</keyword>
<feature type="binding site" evidence="16">
    <location>
        <position position="823"/>
    </location>
    <ligand>
        <name>ATP</name>
        <dbReference type="ChEBI" id="CHEBI:30616"/>
    </ligand>
</feature>
<feature type="transmembrane region" description="Helical" evidence="18">
    <location>
        <begin position="1046"/>
        <end position="1064"/>
    </location>
</feature>
<feature type="domain" description="P-type ATPase A" evidence="20">
    <location>
        <begin position="169"/>
        <end position="310"/>
    </location>
</feature>
<evidence type="ECO:0000256" key="14">
    <source>
        <dbReference type="ARBA" id="ARBA00034036"/>
    </source>
</evidence>
<evidence type="ECO:0000259" key="22">
    <source>
        <dbReference type="Pfam" id="PF16212"/>
    </source>
</evidence>
<dbReference type="GO" id="GO:0005886">
    <property type="term" value="C:plasma membrane"/>
    <property type="evidence" value="ECO:0007669"/>
    <property type="project" value="TreeGrafter"/>
</dbReference>
<keyword evidence="8 16" id="KW-0067">ATP-binding</keyword>
<evidence type="ECO:0000313" key="24">
    <source>
        <dbReference type="Proteomes" id="UP000801492"/>
    </source>
</evidence>
<feature type="binding site" evidence="16">
    <location>
        <position position="712"/>
    </location>
    <ligand>
        <name>ATP</name>
        <dbReference type="ChEBI" id="CHEBI:30616"/>
    </ligand>
</feature>
<dbReference type="GO" id="GO:0000287">
    <property type="term" value="F:magnesium ion binding"/>
    <property type="evidence" value="ECO:0007669"/>
    <property type="project" value="UniProtKB-UniRule"/>
</dbReference>
<dbReference type="SFLD" id="SFLDF00027">
    <property type="entry name" value="p-type_atpase"/>
    <property type="match status" value="1"/>
</dbReference>
<evidence type="ECO:0000259" key="20">
    <source>
        <dbReference type="Pfam" id="PF00122"/>
    </source>
</evidence>
<keyword evidence="9 17" id="KW-0460">Magnesium</keyword>
<proteinExistence type="inferred from homology"/>
<evidence type="ECO:0000256" key="1">
    <source>
        <dbReference type="ARBA" id="ARBA00001946"/>
    </source>
</evidence>
<comment type="subcellular location">
    <subcellularLocation>
        <location evidence="2">Endomembrane system</location>
        <topology evidence="2">Multi-pass membrane protein</topology>
    </subcellularLocation>
    <subcellularLocation>
        <location evidence="18">Membrane</location>
        <topology evidence="18">Multi-pass membrane protein</topology>
    </subcellularLocation>
</comment>
<evidence type="ECO:0000256" key="15">
    <source>
        <dbReference type="PIRSR" id="PIRSR606539-1"/>
    </source>
</evidence>
<dbReference type="InterPro" id="IPR059000">
    <property type="entry name" value="ATPase_P-type_domA"/>
</dbReference>
<dbReference type="PROSITE" id="PS00154">
    <property type="entry name" value="ATPASE_E1_E2"/>
    <property type="match status" value="1"/>
</dbReference>
<evidence type="ECO:0000256" key="6">
    <source>
        <dbReference type="ARBA" id="ARBA00022723"/>
    </source>
</evidence>
<dbReference type="GO" id="GO:0005524">
    <property type="term" value="F:ATP binding"/>
    <property type="evidence" value="ECO:0007669"/>
    <property type="project" value="UniProtKB-UniRule"/>
</dbReference>
<dbReference type="InterPro" id="IPR023214">
    <property type="entry name" value="HAD_sf"/>
</dbReference>
<evidence type="ECO:0000256" key="8">
    <source>
        <dbReference type="ARBA" id="ARBA00022840"/>
    </source>
</evidence>
<feature type="transmembrane region" description="Helical" evidence="18">
    <location>
        <begin position="880"/>
        <end position="900"/>
    </location>
</feature>
<dbReference type="SUPFAM" id="SSF81660">
    <property type="entry name" value="Metal cation-transporting ATPase, ATP-binding domain N"/>
    <property type="match status" value="1"/>
</dbReference>
<dbReference type="OrthoDB" id="377733at2759"/>
<evidence type="ECO:0000256" key="10">
    <source>
        <dbReference type="ARBA" id="ARBA00022967"/>
    </source>
</evidence>
<comment type="caution">
    <text evidence="23">The sequence shown here is derived from an EMBL/GenBank/DDBJ whole genome shotgun (WGS) entry which is preliminary data.</text>
</comment>
<reference evidence="23" key="1">
    <citation type="submission" date="2019-08" db="EMBL/GenBank/DDBJ databases">
        <title>The genome of the North American firefly Photinus pyralis.</title>
        <authorList>
            <consortium name="Photinus pyralis genome working group"/>
            <person name="Fallon T.R."/>
            <person name="Sander Lower S.E."/>
            <person name="Weng J.-K."/>
        </authorList>
    </citation>
    <scope>NUCLEOTIDE SEQUENCE</scope>
    <source>
        <strain evidence="23">TRF0915ILg1</strain>
        <tissue evidence="23">Whole body</tissue>
    </source>
</reference>
<keyword evidence="7 16" id="KW-0547">Nucleotide-binding</keyword>
<feature type="binding site" evidence="16">
    <location>
        <position position="421"/>
    </location>
    <ligand>
        <name>ATP</name>
        <dbReference type="ChEBI" id="CHEBI:30616"/>
    </ligand>
</feature>
<dbReference type="GO" id="GO:0006897">
    <property type="term" value="P:endocytosis"/>
    <property type="evidence" value="ECO:0007669"/>
    <property type="project" value="TreeGrafter"/>
</dbReference>
<dbReference type="InterPro" id="IPR044492">
    <property type="entry name" value="P_typ_ATPase_HD_dom"/>
</dbReference>
<feature type="binding site" evidence="16">
    <location>
        <position position="793"/>
    </location>
    <ligand>
        <name>ATP</name>
        <dbReference type="ChEBI" id="CHEBI:30616"/>
    </ligand>
</feature>
<dbReference type="Gene3D" id="3.40.1110.10">
    <property type="entry name" value="Calcium-transporting ATPase, cytoplasmic domain N"/>
    <property type="match status" value="1"/>
</dbReference>
<dbReference type="InterPro" id="IPR018303">
    <property type="entry name" value="ATPase_P-typ_P_site"/>
</dbReference>
<protein>
    <recommendedName>
        <fullName evidence="18">Phospholipid-transporting ATPase</fullName>
        <ecNumber evidence="18">7.6.2.1</ecNumber>
    </recommendedName>
</protein>
<evidence type="ECO:0000256" key="4">
    <source>
        <dbReference type="ARBA" id="ARBA00022448"/>
    </source>
</evidence>
<evidence type="ECO:0000256" key="13">
    <source>
        <dbReference type="ARBA" id="ARBA00023136"/>
    </source>
</evidence>
<dbReference type="Pfam" id="PF13246">
    <property type="entry name" value="Cation_ATPase"/>
    <property type="match status" value="1"/>
</dbReference>
<dbReference type="Gene3D" id="2.70.150.10">
    <property type="entry name" value="Calcium-transporting ATPase, cytoplasmic transduction domain A"/>
    <property type="match status" value="1"/>
</dbReference>
<feature type="binding site" evidence="16">
    <location>
        <position position="423"/>
    </location>
    <ligand>
        <name>ATP</name>
        <dbReference type="ChEBI" id="CHEBI:30616"/>
    </ligand>
</feature>
<comment type="similarity">
    <text evidence="3 18">Belongs to the cation transport ATPase (P-type) (TC 3.A.3) family. Type IV subfamily.</text>
</comment>
<keyword evidence="12" id="KW-0445">Lipid transport</keyword>
<feature type="domain" description="P-type ATPase C-terminal" evidence="22">
    <location>
        <begin position="846"/>
        <end position="1074"/>
    </location>
</feature>
<feature type="binding site" evidence="16">
    <location>
        <position position="536"/>
    </location>
    <ligand>
        <name>ATP</name>
        <dbReference type="ChEBI" id="CHEBI:30616"/>
    </ligand>
</feature>
<evidence type="ECO:0000256" key="7">
    <source>
        <dbReference type="ARBA" id="ARBA00022741"/>
    </source>
</evidence>
<evidence type="ECO:0000256" key="18">
    <source>
        <dbReference type="RuleBase" id="RU362033"/>
    </source>
</evidence>
<dbReference type="GO" id="GO:0045332">
    <property type="term" value="P:phospholipid translocation"/>
    <property type="evidence" value="ECO:0007669"/>
    <property type="project" value="TreeGrafter"/>
</dbReference>
<dbReference type="PRINTS" id="PR00119">
    <property type="entry name" value="CATATPASE"/>
</dbReference>
<dbReference type="Pfam" id="PF16209">
    <property type="entry name" value="PhoLip_ATPase_N"/>
    <property type="match status" value="1"/>
</dbReference>
<dbReference type="InterPro" id="IPR032631">
    <property type="entry name" value="P-type_ATPase_N"/>
</dbReference>
<feature type="binding site" evidence="17">
    <location>
        <position position="421"/>
    </location>
    <ligand>
        <name>Mg(2+)</name>
        <dbReference type="ChEBI" id="CHEBI:18420"/>
    </ligand>
</feature>
<keyword evidence="5 18" id="KW-0812">Transmembrane</keyword>
<evidence type="ECO:0000313" key="23">
    <source>
        <dbReference type="EMBL" id="KAF2895551.1"/>
    </source>
</evidence>
<dbReference type="InterPro" id="IPR006539">
    <property type="entry name" value="P-type_ATPase_IV"/>
</dbReference>
<organism evidence="23 24">
    <name type="scientific">Ignelater luminosus</name>
    <name type="common">Cucubano</name>
    <name type="synonym">Pyrophorus luminosus</name>
    <dbReference type="NCBI Taxonomy" id="2038154"/>
    <lineage>
        <taxon>Eukaryota</taxon>
        <taxon>Metazoa</taxon>
        <taxon>Ecdysozoa</taxon>
        <taxon>Arthropoda</taxon>
        <taxon>Hexapoda</taxon>
        <taxon>Insecta</taxon>
        <taxon>Pterygota</taxon>
        <taxon>Neoptera</taxon>
        <taxon>Endopterygota</taxon>
        <taxon>Coleoptera</taxon>
        <taxon>Polyphaga</taxon>
        <taxon>Elateriformia</taxon>
        <taxon>Elateroidea</taxon>
        <taxon>Elateridae</taxon>
        <taxon>Agrypninae</taxon>
        <taxon>Pyrophorini</taxon>
        <taxon>Ignelater</taxon>
    </lineage>
</organism>
<comment type="catalytic activity">
    <reaction evidence="14 18">
        <text>ATP + H2O + phospholipidSide 1 = ADP + phosphate + phospholipidSide 2.</text>
        <dbReference type="EC" id="7.6.2.1"/>
    </reaction>
</comment>
<dbReference type="FunFam" id="3.40.50.1000:FF:000009">
    <property type="entry name" value="Phospholipid-transporting ATPase"/>
    <property type="match status" value="1"/>
</dbReference>
<feature type="domain" description="P-type ATPase N-terminal" evidence="21">
    <location>
        <begin position="80"/>
        <end position="134"/>
    </location>
</feature>
<evidence type="ECO:0000256" key="9">
    <source>
        <dbReference type="ARBA" id="ARBA00022842"/>
    </source>
</evidence>
<dbReference type="NCBIfam" id="TIGR01652">
    <property type="entry name" value="ATPase-Plipid"/>
    <property type="match status" value="1"/>
</dbReference>
<feature type="transmembrane region" description="Helical" evidence="18">
    <location>
        <begin position="906"/>
        <end position="928"/>
    </location>
</feature>
<dbReference type="InterPro" id="IPR023298">
    <property type="entry name" value="ATPase_P-typ_TM_dom_sf"/>
</dbReference>
<evidence type="ECO:0000259" key="21">
    <source>
        <dbReference type="Pfam" id="PF16209"/>
    </source>
</evidence>
<evidence type="ECO:0000256" key="11">
    <source>
        <dbReference type="ARBA" id="ARBA00022989"/>
    </source>
</evidence>
<accession>A0A8K0D1U4</accession>
<dbReference type="GO" id="GO:0016887">
    <property type="term" value="F:ATP hydrolysis activity"/>
    <property type="evidence" value="ECO:0007669"/>
    <property type="project" value="InterPro"/>
</dbReference>
<evidence type="ECO:0000256" key="5">
    <source>
        <dbReference type="ARBA" id="ARBA00022692"/>
    </source>
</evidence>
<feature type="transmembrane region" description="Helical" evidence="18">
    <location>
        <begin position="361"/>
        <end position="381"/>
    </location>
</feature>
<evidence type="ECO:0000256" key="16">
    <source>
        <dbReference type="PIRSR" id="PIRSR606539-2"/>
    </source>
</evidence>
<dbReference type="InterPro" id="IPR023299">
    <property type="entry name" value="ATPase_P-typ_cyto_dom_N"/>
</dbReference>
<dbReference type="PANTHER" id="PTHR24092">
    <property type="entry name" value="PROBABLE PHOSPHOLIPID-TRANSPORTING ATPASE"/>
    <property type="match status" value="1"/>
</dbReference>
<feature type="binding site" evidence="16">
    <location>
        <position position="711"/>
    </location>
    <ligand>
        <name>ATP</name>
        <dbReference type="ChEBI" id="CHEBI:30616"/>
    </ligand>
</feature>
<gene>
    <name evidence="23" type="ORF">ILUMI_10626</name>
</gene>
<dbReference type="EC" id="7.6.2.1" evidence="18"/>
<feature type="region of interest" description="Disordered" evidence="19">
    <location>
        <begin position="498"/>
        <end position="525"/>
    </location>
</feature>
<dbReference type="PANTHER" id="PTHR24092:SF5">
    <property type="entry name" value="PHOSPHOLIPID-TRANSPORTING ATPASE"/>
    <property type="match status" value="1"/>
</dbReference>
<evidence type="ECO:0000256" key="12">
    <source>
        <dbReference type="ARBA" id="ARBA00023055"/>
    </source>
</evidence>
<dbReference type="CDD" id="cd07541">
    <property type="entry name" value="P-type_ATPase_APLT_Neo1-like"/>
    <property type="match status" value="1"/>
</dbReference>
<comment type="cofactor">
    <cofactor evidence="1 17">
        <name>Mg(2+)</name>
        <dbReference type="ChEBI" id="CHEBI:18420"/>
    </cofactor>
</comment>
<evidence type="ECO:0000256" key="3">
    <source>
        <dbReference type="ARBA" id="ARBA00008109"/>
    </source>
</evidence>
<dbReference type="GO" id="GO:0006890">
    <property type="term" value="P:retrograde vesicle-mediated transport, Golgi to endoplasmic reticulum"/>
    <property type="evidence" value="ECO:0007669"/>
    <property type="project" value="TreeGrafter"/>
</dbReference>
<keyword evidence="4" id="KW-0813">Transport</keyword>
<feature type="binding site" evidence="16">
    <location>
        <position position="822"/>
    </location>
    <ligand>
        <name>ATP</name>
        <dbReference type="ChEBI" id="CHEBI:30616"/>
    </ligand>
</feature>
<dbReference type="NCBIfam" id="TIGR01494">
    <property type="entry name" value="ATPase_P-type"/>
    <property type="match status" value="2"/>
</dbReference>
<feature type="binding site" evidence="16">
    <location>
        <position position="602"/>
    </location>
    <ligand>
        <name>ATP</name>
        <dbReference type="ChEBI" id="CHEBI:30616"/>
    </ligand>
</feature>
<feature type="binding site" evidence="16">
    <location>
        <position position="422"/>
    </location>
    <ligand>
        <name>ATP</name>
        <dbReference type="ChEBI" id="CHEBI:30616"/>
    </ligand>
</feature>
<feature type="transmembrane region" description="Helical" evidence="18">
    <location>
        <begin position="93"/>
        <end position="115"/>
    </location>
</feature>
<feature type="binding site" evidence="17">
    <location>
        <position position="819"/>
    </location>
    <ligand>
        <name>Mg(2+)</name>
        <dbReference type="ChEBI" id="CHEBI:18420"/>
    </ligand>
</feature>
<dbReference type="InterPro" id="IPR032630">
    <property type="entry name" value="P_typ_ATPase_c"/>
</dbReference>
<keyword evidence="6 17" id="KW-0479">Metal-binding</keyword>
<dbReference type="GO" id="GO:0005768">
    <property type="term" value="C:endosome"/>
    <property type="evidence" value="ECO:0007669"/>
    <property type="project" value="TreeGrafter"/>
</dbReference>
<dbReference type="Proteomes" id="UP000801492">
    <property type="component" value="Unassembled WGS sequence"/>
</dbReference>
<feature type="binding site" evidence="16">
    <location>
        <position position="631"/>
    </location>
    <ligand>
        <name>ATP</name>
        <dbReference type="ChEBI" id="CHEBI:30616"/>
    </ligand>
</feature>
<evidence type="ECO:0000256" key="17">
    <source>
        <dbReference type="PIRSR" id="PIRSR606539-3"/>
    </source>
</evidence>
<sequence>MEFPLQDFDLEDETDFLLGGSLNHGGDMDGGLATQSRTPRNRKTLGTFLCGCFCSIWRRCCGPRELRPRTIHLGKPTPGQFPANTIRNQKYNIITFLPLVLYQQFKFFLNLYFLIMATSQFVPDIRIGYLYTYWGPLCFVLFVTICREAVDDLRRHKRDQEVNNQKCKRLLRNSEKSIEIVPASKLKVGDLIIVDKDERVPADLILLRTSERSGAVFVRTDQLDGETDWKLRLAVPATQKLPNDRQLFEINASIFAEKPQRDIHSFIGTFTRHDSLSGDESLDLENTLWTNCVIASGQALGVVIYTGPETRSVMNNSAPRSKVGLLDMEVNTITKILFVAVVGLALIMMALKGFSGPWYRYMFRFVLLFSYIIPISLRVNLDMGKTYYSWAISHDPNMRGTAVRCTTIPEELGRISYLLSDKTGTLTQNSMVLKRVHLGTVSYAQDSFDDVKTVLKQAYSNVEGPPSHTGKMRKSENSRIKDAVQALALCHNVTPVYENNEDSETSSISSSEAEADQHMQSTEEQVVTYQASSPDEVALVQWTKEVGLALNRRDLSSMQLQAPDGRLLNYSILLVFPFTSETKRMGVIVKDLQTGEIVFYLKGADVVMSAIVQYTDWLEEECGNMAREGLRTLVVARKVLSEEQYNDFESRYNAARMSVSDRVQRVAQVVESLEREMELLCVTGVEDKLQYNVRPTLELLRNAGIKIWMLTGDKLETATCIAKSSRLVSRTQGLHVMKKVVTRTDAHLELNAFRRHSDYALVVSGESLEVCLNYYQQEFMELATAAPAVVCCRCSPTQKAQVVQLIQKHTGKRTAAVGDGGNDVSMIQQADAGIGIEGREGKQASLAGDFSIPQFSYLARLLLVHGRHSYKRSASLSQFVVHRGLIISTMQAVFSSVFYLSSVALYQGFLMVGYATLYTMFPVFSLVLDQDVSAEIALTYPELYKELSKGRSLSFKTFFMWVLISIYQGGVIMYGALLLFEDEFIHIVAISFSSLILTELIMVALNIRTWHYLMVLAELLSLALYVLSLIVLHDYFDSEFIRTPDFFWKVLVITLISCLPLYILKFLRKKFSPTTYSKLS</sequence>
<dbReference type="InterPro" id="IPR001757">
    <property type="entry name" value="P_typ_ATPase"/>
</dbReference>
<feature type="transmembrane region" description="Helical" evidence="18">
    <location>
        <begin position="958"/>
        <end position="978"/>
    </location>
</feature>
<dbReference type="InterPro" id="IPR008250">
    <property type="entry name" value="ATPase_P-typ_transduc_dom_A_sf"/>
</dbReference>
<dbReference type="SUPFAM" id="SSF81665">
    <property type="entry name" value="Calcium ATPase, transmembrane domain M"/>
    <property type="match status" value="1"/>
</dbReference>
<dbReference type="GO" id="GO:0005802">
    <property type="term" value="C:trans-Golgi network"/>
    <property type="evidence" value="ECO:0007669"/>
    <property type="project" value="TreeGrafter"/>
</dbReference>
<evidence type="ECO:0000256" key="19">
    <source>
        <dbReference type="SAM" id="MobiDB-lite"/>
    </source>
</evidence>
<dbReference type="Gene3D" id="3.40.50.1000">
    <property type="entry name" value="HAD superfamily/HAD-like"/>
    <property type="match status" value="1"/>
</dbReference>
<feature type="binding site" evidence="17">
    <location>
        <position position="423"/>
    </location>
    <ligand>
        <name>Mg(2+)</name>
        <dbReference type="ChEBI" id="CHEBI:18420"/>
    </ligand>
</feature>
<keyword evidence="11 18" id="KW-1133">Transmembrane helix</keyword>
<feature type="transmembrane region" description="Helical" evidence="18">
    <location>
        <begin position="984"/>
        <end position="1005"/>
    </location>
</feature>
<dbReference type="SUPFAM" id="SSF81653">
    <property type="entry name" value="Calcium ATPase, transduction domain A"/>
    <property type="match status" value="1"/>
</dbReference>
<feature type="binding site" evidence="17">
    <location>
        <position position="823"/>
    </location>
    <ligand>
        <name>Mg(2+)</name>
        <dbReference type="ChEBI" id="CHEBI:18420"/>
    </ligand>
</feature>
<feature type="transmembrane region" description="Helical" evidence="18">
    <location>
        <begin position="1012"/>
        <end position="1031"/>
    </location>
</feature>
<dbReference type="Pfam" id="PF00122">
    <property type="entry name" value="E1-E2_ATPase"/>
    <property type="match status" value="1"/>
</dbReference>
<keyword evidence="24" id="KW-1185">Reference proteome</keyword>
<dbReference type="Pfam" id="PF16212">
    <property type="entry name" value="PhoLip_ATPase_C"/>
    <property type="match status" value="1"/>
</dbReference>
<feature type="binding site" evidence="16">
    <location>
        <position position="578"/>
    </location>
    <ligand>
        <name>ATP</name>
        <dbReference type="ChEBI" id="CHEBI:30616"/>
    </ligand>
</feature>
<feature type="active site" description="4-aspartylphosphate intermediate" evidence="15">
    <location>
        <position position="421"/>
    </location>
</feature>
<dbReference type="SUPFAM" id="SSF56784">
    <property type="entry name" value="HAD-like"/>
    <property type="match status" value="1"/>
</dbReference>
<dbReference type="AlphaFoldDB" id="A0A8K0D1U4"/>
<dbReference type="GO" id="GO:0140326">
    <property type="term" value="F:ATPase-coupled intramembrane lipid transporter activity"/>
    <property type="evidence" value="ECO:0007669"/>
    <property type="project" value="UniProtKB-EC"/>
</dbReference>
<keyword evidence="10 18" id="KW-1278">Translocase</keyword>
<dbReference type="EMBL" id="VTPC01005814">
    <property type="protein sequence ID" value="KAF2895551.1"/>
    <property type="molecule type" value="Genomic_DNA"/>
</dbReference>
<feature type="transmembrane region" description="Helical" evidence="18">
    <location>
        <begin position="336"/>
        <end position="355"/>
    </location>
</feature>
<dbReference type="SFLD" id="SFLDG00002">
    <property type="entry name" value="C1.7:_P-type_atpase_like"/>
    <property type="match status" value="1"/>
</dbReference>
<dbReference type="FunFam" id="3.40.1110.10:FF:000097">
    <property type="entry name" value="Phospholipid-transporting ATPase"/>
    <property type="match status" value="1"/>
</dbReference>